<dbReference type="EMBL" id="CAJNOR010002531">
    <property type="protein sequence ID" value="CAF1307272.1"/>
    <property type="molecule type" value="Genomic_DNA"/>
</dbReference>
<keyword evidence="1" id="KW-0812">Transmembrane</keyword>
<keyword evidence="1" id="KW-0472">Membrane</keyword>
<dbReference type="AlphaFoldDB" id="A0A815DXS7"/>
<dbReference type="Proteomes" id="UP000663828">
    <property type="component" value="Unassembled WGS sequence"/>
</dbReference>
<name>A0A815DXS7_ADIRI</name>
<feature type="transmembrane region" description="Helical" evidence="1">
    <location>
        <begin position="43"/>
        <end position="61"/>
    </location>
</feature>
<feature type="transmembrane region" description="Helical" evidence="1">
    <location>
        <begin position="368"/>
        <end position="394"/>
    </location>
</feature>
<feature type="non-terminal residue" evidence="2">
    <location>
        <position position="1"/>
    </location>
</feature>
<proteinExistence type="predicted"/>
<comment type="caution">
    <text evidence="2">The sequence shown here is derived from an EMBL/GenBank/DDBJ whole genome shotgun (WGS) entry which is preliminary data.</text>
</comment>
<reference evidence="2" key="1">
    <citation type="submission" date="2021-02" db="EMBL/GenBank/DDBJ databases">
        <authorList>
            <person name="Nowell W R."/>
        </authorList>
    </citation>
    <scope>NUCLEOTIDE SEQUENCE</scope>
</reference>
<gene>
    <name evidence="2" type="ORF">XAT740_LOCUS29188</name>
</gene>
<evidence type="ECO:0000313" key="2">
    <source>
        <dbReference type="EMBL" id="CAF1307272.1"/>
    </source>
</evidence>
<accession>A0A815DXS7</accession>
<keyword evidence="1" id="KW-1133">Transmembrane helix</keyword>
<protein>
    <submittedName>
        <fullName evidence="2">Uncharacterized protein</fullName>
    </submittedName>
</protein>
<evidence type="ECO:0000256" key="1">
    <source>
        <dbReference type="SAM" id="Phobius"/>
    </source>
</evidence>
<evidence type="ECO:0000313" key="3">
    <source>
        <dbReference type="Proteomes" id="UP000663828"/>
    </source>
</evidence>
<sequence length="415" mass="48942">LTIFNRLRILFQLCQRKLIQLNFFRTQSTDDYLIRKQILSTRLYLITFLISLIICVLYISLKSQLLTHQFSLRDFKQYEQLNIKYPTTLICSCNEISIKYFEFIKLQPIYHEICSSNFVSQKWIDYLFVRAQKYHSIFYKIISGQFQVLKSLCQLMEETINSSLRQFYSTTLINNYLIDRNIFKTRINELINSFKKSTREKFGEIFQVTREFVHGNTFLSADNKSWKYDLFKIYHQSIAYPVSETYQKGQCTCATSLHCVESAMFNNISIDGLFFGCYPIEAMLYSSLECLYKKPCLDLISSSVQQDSPGFSVDVLRLEAKYSINETVQHILDRLFVNEWSFNYSYFNYTEKCHSTECTHSSIQKFNVLHILTTIISLYGCLTILLTFLIPLIINISFRMYCGRIQMTIEPDLSP</sequence>
<keyword evidence="3" id="KW-1185">Reference proteome</keyword>
<organism evidence="2 3">
    <name type="scientific">Adineta ricciae</name>
    <name type="common">Rotifer</name>
    <dbReference type="NCBI Taxonomy" id="249248"/>
    <lineage>
        <taxon>Eukaryota</taxon>
        <taxon>Metazoa</taxon>
        <taxon>Spiralia</taxon>
        <taxon>Gnathifera</taxon>
        <taxon>Rotifera</taxon>
        <taxon>Eurotatoria</taxon>
        <taxon>Bdelloidea</taxon>
        <taxon>Adinetida</taxon>
        <taxon>Adinetidae</taxon>
        <taxon>Adineta</taxon>
    </lineage>
</organism>